<dbReference type="RefSeq" id="WP_164452067.1">
    <property type="nucleotide sequence ID" value="NZ_JAAIJQ010000015.1"/>
</dbReference>
<keyword evidence="1" id="KW-1133">Transmembrane helix</keyword>
<feature type="transmembrane region" description="Helical" evidence="1">
    <location>
        <begin position="12"/>
        <end position="45"/>
    </location>
</feature>
<organism evidence="2 3">
    <name type="scientific">Thiorhodococcus minor</name>
    <dbReference type="NCBI Taxonomy" id="57489"/>
    <lineage>
        <taxon>Bacteria</taxon>
        <taxon>Pseudomonadati</taxon>
        <taxon>Pseudomonadota</taxon>
        <taxon>Gammaproteobacteria</taxon>
        <taxon>Chromatiales</taxon>
        <taxon>Chromatiaceae</taxon>
        <taxon>Thiorhodococcus</taxon>
    </lineage>
</organism>
<keyword evidence="3" id="KW-1185">Reference proteome</keyword>
<accession>A0A6M0JVU4</accession>
<proteinExistence type="predicted"/>
<comment type="caution">
    <text evidence="2">The sequence shown here is derived from an EMBL/GenBank/DDBJ whole genome shotgun (WGS) entry which is preliminary data.</text>
</comment>
<gene>
    <name evidence="2" type="ORF">G3446_07010</name>
</gene>
<name>A0A6M0JVU4_9GAMM</name>
<dbReference type="AlphaFoldDB" id="A0A6M0JVU4"/>
<reference evidence="2 3" key="1">
    <citation type="submission" date="2020-02" db="EMBL/GenBank/DDBJ databases">
        <title>Genome sequences of Thiorhodococcus mannitoliphagus and Thiorhodococcus minor, purple sulfur photosynthetic bacteria in the gammaproteobacterial family, Chromatiaceae.</title>
        <authorList>
            <person name="Aviles F.A."/>
            <person name="Meyer T.E."/>
            <person name="Kyndt J.A."/>
        </authorList>
    </citation>
    <scope>NUCLEOTIDE SEQUENCE [LARGE SCALE GENOMIC DNA]</scope>
    <source>
        <strain evidence="2 3">DSM 11518</strain>
    </source>
</reference>
<keyword evidence="1" id="KW-0472">Membrane</keyword>
<dbReference type="EMBL" id="JAAIJQ010000015">
    <property type="protein sequence ID" value="NEV61640.1"/>
    <property type="molecule type" value="Genomic_DNA"/>
</dbReference>
<sequence length="64" mass="7258">MKRLPSIIYETFPYAGILAGFFCLLFASTVVAVVCGVTLIAASMLIMKMRVHWRRQSAHRRART</sequence>
<evidence type="ECO:0000313" key="2">
    <source>
        <dbReference type="EMBL" id="NEV61640.1"/>
    </source>
</evidence>
<protein>
    <submittedName>
        <fullName evidence="2">Uncharacterized protein</fullName>
    </submittedName>
</protein>
<keyword evidence="1" id="KW-0812">Transmembrane</keyword>
<evidence type="ECO:0000313" key="3">
    <source>
        <dbReference type="Proteomes" id="UP000483379"/>
    </source>
</evidence>
<dbReference type="Proteomes" id="UP000483379">
    <property type="component" value="Unassembled WGS sequence"/>
</dbReference>
<evidence type="ECO:0000256" key="1">
    <source>
        <dbReference type="SAM" id="Phobius"/>
    </source>
</evidence>